<evidence type="ECO:0000256" key="1">
    <source>
        <dbReference type="SAM" id="MobiDB-lite"/>
    </source>
</evidence>
<sequence length="301" mass="33898">MCERKDLVFESFLKKRKDRMKLTWSTYWFRLQNTTLFFYTKKKLDASHLRGQYYIYMVQSVREVKADRQYLFEITMKNGKKKLLSAETEELRALWMKLLWKAMQLPGPGRTQSACTWHDIPDLMEKAARSTQHSSDEDSASCSSDTPEPLAPSGSSPATAEEDHLSTELEQLDVYDVPLSSKAVDDEDRSTGVAGRGRANRMDTESIYDVPKSLLEHSTEESSSTSKTLLTSTEIGTPHSEAQGSDPLYDDDGIYDIPTSLSSHLTSHQPFTDTQSAIEGMQLLGEIKSGLTFSSAGWLHD</sequence>
<evidence type="ECO:0000313" key="3">
    <source>
        <dbReference type="EMBL" id="KAK6479640.1"/>
    </source>
</evidence>
<dbReference type="EMBL" id="JAHFZB010000017">
    <property type="protein sequence ID" value="KAK6479640.1"/>
    <property type="molecule type" value="Genomic_DNA"/>
</dbReference>
<feature type="domain" description="PH" evidence="2">
    <location>
        <begin position="6"/>
        <end position="104"/>
    </location>
</feature>
<feature type="region of interest" description="Disordered" evidence="1">
    <location>
        <begin position="178"/>
        <end position="248"/>
    </location>
</feature>
<keyword evidence="4" id="KW-1185">Reference proteome</keyword>
<dbReference type="InterPro" id="IPR001849">
    <property type="entry name" value="PH_domain"/>
</dbReference>
<accession>A0ABR0Z481</accession>
<dbReference type="CDD" id="cd00821">
    <property type="entry name" value="PH"/>
    <property type="match status" value="1"/>
</dbReference>
<name>A0ABR0Z481_HUSHU</name>
<dbReference type="Proteomes" id="UP001369086">
    <property type="component" value="Unassembled WGS sequence"/>
</dbReference>
<reference evidence="3 4" key="1">
    <citation type="submission" date="2021-05" db="EMBL/GenBank/DDBJ databases">
        <authorList>
            <person name="Zahm M."/>
            <person name="Klopp C."/>
            <person name="Cabau C."/>
            <person name="Kuhl H."/>
            <person name="Suciu R."/>
            <person name="Ciorpac M."/>
            <person name="Holostenco D."/>
            <person name="Gessner J."/>
            <person name="Wuertz S."/>
            <person name="Hohne C."/>
            <person name="Stock M."/>
            <person name="Gislard M."/>
            <person name="Lluch J."/>
            <person name="Milhes M."/>
            <person name="Lampietro C."/>
            <person name="Lopez Roques C."/>
            <person name="Donnadieu C."/>
            <person name="Du K."/>
            <person name="Schartl M."/>
            <person name="Guiguen Y."/>
        </authorList>
    </citation>
    <scope>NUCLEOTIDE SEQUENCE [LARGE SCALE GENOMIC DNA]</scope>
    <source>
        <strain evidence="3">Hh-F2</strain>
        <tissue evidence="3">Blood</tissue>
    </source>
</reference>
<organism evidence="3 4">
    <name type="scientific">Huso huso</name>
    <name type="common">Beluga</name>
    <name type="synonym">Acipenser huso</name>
    <dbReference type="NCBI Taxonomy" id="61971"/>
    <lineage>
        <taxon>Eukaryota</taxon>
        <taxon>Metazoa</taxon>
        <taxon>Chordata</taxon>
        <taxon>Craniata</taxon>
        <taxon>Vertebrata</taxon>
        <taxon>Euteleostomi</taxon>
        <taxon>Actinopterygii</taxon>
        <taxon>Chondrostei</taxon>
        <taxon>Acipenseriformes</taxon>
        <taxon>Acipenseridae</taxon>
        <taxon>Huso</taxon>
    </lineage>
</organism>
<evidence type="ECO:0000259" key="2">
    <source>
        <dbReference type="PROSITE" id="PS50003"/>
    </source>
</evidence>
<feature type="compositionally biased region" description="Low complexity" evidence="1">
    <location>
        <begin position="221"/>
        <end position="234"/>
    </location>
</feature>
<feature type="region of interest" description="Disordered" evidence="1">
    <location>
        <begin position="127"/>
        <end position="165"/>
    </location>
</feature>
<protein>
    <recommendedName>
        <fullName evidence="2">PH domain-containing protein</fullName>
    </recommendedName>
</protein>
<dbReference type="Pfam" id="PF00169">
    <property type="entry name" value="PH"/>
    <property type="match status" value="1"/>
</dbReference>
<dbReference type="InterPro" id="IPR011993">
    <property type="entry name" value="PH-like_dom_sf"/>
</dbReference>
<comment type="caution">
    <text evidence="3">The sequence shown here is derived from an EMBL/GenBank/DDBJ whole genome shotgun (WGS) entry which is preliminary data.</text>
</comment>
<evidence type="ECO:0000313" key="4">
    <source>
        <dbReference type="Proteomes" id="UP001369086"/>
    </source>
</evidence>
<dbReference type="SMART" id="SM00233">
    <property type="entry name" value="PH"/>
    <property type="match status" value="1"/>
</dbReference>
<gene>
    <name evidence="3" type="ORF">HHUSO_G18711</name>
</gene>
<dbReference type="Gene3D" id="2.30.29.30">
    <property type="entry name" value="Pleckstrin-homology domain (PH domain)/Phosphotyrosine-binding domain (PTB)"/>
    <property type="match status" value="1"/>
</dbReference>
<dbReference type="SUPFAM" id="SSF50729">
    <property type="entry name" value="PH domain-like"/>
    <property type="match status" value="1"/>
</dbReference>
<proteinExistence type="predicted"/>
<dbReference type="PROSITE" id="PS50003">
    <property type="entry name" value="PH_DOMAIN"/>
    <property type="match status" value="1"/>
</dbReference>